<dbReference type="InterPro" id="IPR005545">
    <property type="entry name" value="YCII"/>
</dbReference>
<gene>
    <name evidence="3" type="ORF">HNR40_005055</name>
</gene>
<dbReference type="AlphaFoldDB" id="A0A7W8EHG7"/>
<dbReference type="EMBL" id="JACHIN010000006">
    <property type="protein sequence ID" value="MBB5079569.1"/>
    <property type="molecule type" value="Genomic_DNA"/>
</dbReference>
<dbReference type="Pfam" id="PF03795">
    <property type="entry name" value="YCII"/>
    <property type="match status" value="1"/>
</dbReference>
<dbReference type="SUPFAM" id="SSF54909">
    <property type="entry name" value="Dimeric alpha+beta barrel"/>
    <property type="match status" value="1"/>
</dbReference>
<dbReference type="Gene3D" id="3.30.70.1060">
    <property type="entry name" value="Dimeric alpha+beta barrel"/>
    <property type="match status" value="1"/>
</dbReference>
<evidence type="ECO:0000259" key="2">
    <source>
        <dbReference type="Pfam" id="PF03795"/>
    </source>
</evidence>
<dbReference type="PANTHER" id="PTHR35174:SF3">
    <property type="entry name" value="BLL7171 PROTEIN"/>
    <property type="match status" value="1"/>
</dbReference>
<comment type="caution">
    <text evidence="3">The sequence shown here is derived from an EMBL/GenBank/DDBJ whole genome shotgun (WGS) entry which is preliminary data.</text>
</comment>
<keyword evidence="4" id="KW-1185">Reference proteome</keyword>
<evidence type="ECO:0000313" key="3">
    <source>
        <dbReference type="EMBL" id="MBB5079569.1"/>
    </source>
</evidence>
<name>A0A7W8EHG7_9ACTN</name>
<dbReference type="PANTHER" id="PTHR35174">
    <property type="entry name" value="BLL7171 PROTEIN-RELATED"/>
    <property type="match status" value="1"/>
</dbReference>
<accession>A0A7W8EHG7</accession>
<proteinExistence type="inferred from homology"/>
<feature type="domain" description="YCII-related" evidence="2">
    <location>
        <begin position="1"/>
        <end position="110"/>
    </location>
</feature>
<evidence type="ECO:0000256" key="1">
    <source>
        <dbReference type="ARBA" id="ARBA00007689"/>
    </source>
</evidence>
<reference evidence="3 4" key="1">
    <citation type="submission" date="2020-08" db="EMBL/GenBank/DDBJ databases">
        <title>Genomic Encyclopedia of Type Strains, Phase IV (KMG-IV): sequencing the most valuable type-strain genomes for metagenomic binning, comparative biology and taxonomic classification.</title>
        <authorList>
            <person name="Goeker M."/>
        </authorList>
    </citation>
    <scope>NUCLEOTIDE SEQUENCE [LARGE SCALE GENOMIC DNA]</scope>
    <source>
        <strain evidence="3 4">DSM 45385</strain>
    </source>
</reference>
<organism evidence="3 4">
    <name type="scientific">Nonomuraea endophytica</name>
    <dbReference type="NCBI Taxonomy" id="714136"/>
    <lineage>
        <taxon>Bacteria</taxon>
        <taxon>Bacillati</taxon>
        <taxon>Actinomycetota</taxon>
        <taxon>Actinomycetes</taxon>
        <taxon>Streptosporangiales</taxon>
        <taxon>Streptosporangiaceae</taxon>
        <taxon>Nonomuraea</taxon>
    </lineage>
</organism>
<protein>
    <recommendedName>
        <fullName evidence="2">YCII-related domain-containing protein</fullName>
    </recommendedName>
</protein>
<dbReference type="RefSeq" id="WP_184965257.1">
    <property type="nucleotide sequence ID" value="NZ_JACHIN010000006.1"/>
</dbReference>
<sequence>MKYMLLIYNNAESRKAIEADMDTVMAKVDEIMSELQASGEFVGGMALAETSRTVQVRDGVPVVTDGPFVEAKELMAGYITVDVESLERATEIAARWPDAALCAMEIRPVIGEVE</sequence>
<evidence type="ECO:0000313" key="4">
    <source>
        <dbReference type="Proteomes" id="UP000568380"/>
    </source>
</evidence>
<dbReference type="InterPro" id="IPR011008">
    <property type="entry name" value="Dimeric_a/b-barrel"/>
</dbReference>
<comment type="similarity">
    <text evidence="1">Belongs to the YciI family.</text>
</comment>
<dbReference type="Proteomes" id="UP000568380">
    <property type="component" value="Unassembled WGS sequence"/>
</dbReference>